<dbReference type="Proteomes" id="UP000265775">
    <property type="component" value="Unassembled WGS sequence"/>
</dbReference>
<dbReference type="AlphaFoldDB" id="A0A151C4B7"/>
<evidence type="ECO:0000313" key="2">
    <source>
        <dbReference type="EMBL" id="MBV3439456.1"/>
    </source>
</evidence>
<evidence type="ECO:0000313" key="4">
    <source>
        <dbReference type="EMBL" id="RGW63108.1"/>
    </source>
</evidence>
<feature type="transmembrane region" description="Helical" evidence="1">
    <location>
        <begin position="106"/>
        <end position="126"/>
    </location>
</feature>
<dbReference type="EMBL" id="FNRW01000005">
    <property type="protein sequence ID" value="SEB63526.1"/>
    <property type="molecule type" value="Genomic_DNA"/>
</dbReference>
<feature type="transmembrane region" description="Helical" evidence="1">
    <location>
        <begin position="44"/>
        <end position="62"/>
    </location>
</feature>
<comment type="caution">
    <text evidence="4">The sequence shown here is derived from an EMBL/GenBank/DDBJ whole genome shotgun (WGS) entry which is preliminary data.</text>
</comment>
<dbReference type="RefSeq" id="WP_013582694.1">
    <property type="nucleotide sequence ID" value="NZ_CAXSUE010000004.1"/>
</dbReference>
<gene>
    <name evidence="4" type="ORF">DWV59_10705</name>
    <name evidence="2" type="ORF">KSW34_10840</name>
    <name evidence="5" type="ORF">SAMN04489748_1613</name>
    <name evidence="3" type="ORF">SCX10_08315</name>
</gene>
<dbReference type="Proteomes" id="UP001195937">
    <property type="component" value="Unassembled WGS sequence"/>
</dbReference>
<reference evidence="3" key="4">
    <citation type="submission" date="2023-10" db="EMBL/GenBank/DDBJ databases">
        <title>Supernatant from a Refined Defined Microbial Community Protects Mice from Clostridioides difficile Infection.</title>
        <authorList>
            <person name="Douchant K."/>
            <person name="He S.-M."/>
            <person name="Noordhof C."/>
            <person name="Greenlaw J."/>
            <person name="Schroeter K."/>
            <person name="Vancuren S.J."/>
            <person name="Sjaarda C."/>
            <person name="Allen-Vercoe E."/>
            <person name="Gloor G.B."/>
            <person name="Vanner S.J."/>
            <person name="Petrof E.O."/>
            <person name="Sheth P.M."/>
            <person name="Guzman M."/>
        </authorList>
    </citation>
    <scope>NUCLEOTIDE SEQUENCE</scope>
    <source>
        <strain evidence="3">16-6-I_4_FM</strain>
    </source>
</reference>
<reference evidence="2" key="3">
    <citation type="submission" date="2021-06" db="EMBL/GenBank/DDBJ databases">
        <title>Collection of gut derived symbiotic bacterial strains cultured from healthy donors.</title>
        <authorList>
            <person name="Lin H."/>
            <person name="Littmann E."/>
            <person name="Pamer E.G."/>
        </authorList>
    </citation>
    <scope>NUCLEOTIDE SEQUENCE</scope>
    <source>
        <strain evidence="2">MSK.19.9</strain>
    </source>
</reference>
<keyword evidence="1" id="KW-0472">Membrane</keyword>
<keyword evidence="1" id="KW-0812">Transmembrane</keyword>
<dbReference type="EMBL" id="JAWUDL010000016">
    <property type="protein sequence ID" value="MDW7546820.1"/>
    <property type="molecule type" value="Genomic_DNA"/>
</dbReference>
<evidence type="ECO:0000313" key="7">
    <source>
        <dbReference type="Proteomes" id="UP000265775"/>
    </source>
</evidence>
<reference evidence="4 7" key="2">
    <citation type="submission" date="2018-08" db="EMBL/GenBank/DDBJ databases">
        <title>A genome reference for cultivated species of the human gut microbiota.</title>
        <authorList>
            <person name="Zou Y."/>
            <person name="Xue W."/>
            <person name="Luo G."/>
        </authorList>
    </citation>
    <scope>NUCLEOTIDE SEQUENCE [LARGE SCALE GENOMIC DNA]</scope>
    <source>
        <strain evidence="4 7">AF11-12</strain>
    </source>
</reference>
<dbReference type="Proteomes" id="UP000182842">
    <property type="component" value="Unassembled WGS sequence"/>
</dbReference>
<feature type="transmembrane region" description="Helical" evidence="1">
    <location>
        <begin position="74"/>
        <end position="94"/>
    </location>
</feature>
<organism evidence="4 7">
    <name type="scientific">Bifidobacterium longum</name>
    <dbReference type="NCBI Taxonomy" id="216816"/>
    <lineage>
        <taxon>Bacteria</taxon>
        <taxon>Bacillati</taxon>
        <taxon>Actinomycetota</taxon>
        <taxon>Actinomycetes</taxon>
        <taxon>Bifidobacteriales</taxon>
        <taxon>Bifidobacteriaceae</taxon>
        <taxon>Bifidobacterium</taxon>
    </lineage>
</organism>
<reference evidence="5 6" key="1">
    <citation type="submission" date="2016-10" db="EMBL/GenBank/DDBJ databases">
        <authorList>
            <person name="Varghese N."/>
            <person name="Submissions S."/>
        </authorList>
    </citation>
    <scope>NUCLEOTIDE SEQUENCE [LARGE SCALE GENOMIC DNA]</scope>
    <source>
        <strain evidence="5 6">DSM 20219</strain>
    </source>
</reference>
<protein>
    <submittedName>
        <fullName evidence="4">Uncharacterized protein</fullName>
    </submittedName>
</protein>
<evidence type="ECO:0000313" key="6">
    <source>
        <dbReference type="Proteomes" id="UP000182842"/>
    </source>
</evidence>
<sequence>MRRPPRGFTSYAAYALWHAAVFASMNLLYWPAVIPGLAGTVPPAAGVLVAGIGITLAAGVECTQGYGFEEAREGGFHTGLAVACQMPAVCFRLILLTMGTPDGTLFWTRTLAVLGVLAWQTCCIVMDRL</sequence>
<evidence type="ECO:0000313" key="3">
    <source>
        <dbReference type="EMBL" id="MDW7546820.1"/>
    </source>
</evidence>
<name>A0A151C4B7_BIFLN</name>
<proteinExistence type="predicted"/>
<dbReference type="Proteomes" id="UP001272183">
    <property type="component" value="Unassembled WGS sequence"/>
</dbReference>
<accession>A0A151C4B7</accession>
<dbReference type="EMBL" id="JAHOFX010000029">
    <property type="protein sequence ID" value="MBV3439456.1"/>
    <property type="molecule type" value="Genomic_DNA"/>
</dbReference>
<dbReference type="GeneID" id="69578228"/>
<dbReference type="EMBL" id="QSAR01000017">
    <property type="protein sequence ID" value="RGW63108.1"/>
    <property type="molecule type" value="Genomic_DNA"/>
</dbReference>
<keyword evidence="1" id="KW-1133">Transmembrane helix</keyword>
<evidence type="ECO:0000313" key="5">
    <source>
        <dbReference type="EMBL" id="SEB63526.1"/>
    </source>
</evidence>
<feature type="transmembrane region" description="Helical" evidence="1">
    <location>
        <begin position="12"/>
        <end position="32"/>
    </location>
</feature>
<evidence type="ECO:0000256" key="1">
    <source>
        <dbReference type="SAM" id="Phobius"/>
    </source>
</evidence>